<dbReference type="PANTHER" id="PTHR35708:SF3">
    <property type="entry name" value="GB|AAD25831.1"/>
    <property type="match status" value="1"/>
</dbReference>
<feature type="transmembrane region" description="Helical" evidence="2">
    <location>
        <begin position="25"/>
        <end position="47"/>
    </location>
</feature>
<comment type="caution">
    <text evidence="3">The sequence shown here is derived from an EMBL/GenBank/DDBJ whole genome shotgun (WGS) entry which is preliminary data.</text>
</comment>
<protein>
    <recommendedName>
        <fullName evidence="5">Transmembrane protein</fullName>
    </recommendedName>
</protein>
<reference evidence="3 4" key="1">
    <citation type="journal article" date="2023" name="Hortic Res">
        <title>Pangenome of water caltrop reveals structural variations and asymmetric subgenome divergence after allopolyploidization.</title>
        <authorList>
            <person name="Zhang X."/>
            <person name="Chen Y."/>
            <person name="Wang L."/>
            <person name="Yuan Y."/>
            <person name="Fang M."/>
            <person name="Shi L."/>
            <person name="Lu R."/>
            <person name="Comes H.P."/>
            <person name="Ma Y."/>
            <person name="Chen Y."/>
            <person name="Huang G."/>
            <person name="Zhou Y."/>
            <person name="Zheng Z."/>
            <person name="Qiu Y."/>
        </authorList>
    </citation>
    <scope>NUCLEOTIDE SEQUENCE [LARGE SCALE GENOMIC DNA]</scope>
    <source>
        <tissue evidence="3">Roots</tissue>
    </source>
</reference>
<keyword evidence="2" id="KW-0812">Transmembrane</keyword>
<organism evidence="3 4">
    <name type="scientific">Trapa incisa</name>
    <dbReference type="NCBI Taxonomy" id="236973"/>
    <lineage>
        <taxon>Eukaryota</taxon>
        <taxon>Viridiplantae</taxon>
        <taxon>Streptophyta</taxon>
        <taxon>Embryophyta</taxon>
        <taxon>Tracheophyta</taxon>
        <taxon>Spermatophyta</taxon>
        <taxon>Magnoliopsida</taxon>
        <taxon>eudicotyledons</taxon>
        <taxon>Gunneridae</taxon>
        <taxon>Pentapetalae</taxon>
        <taxon>rosids</taxon>
        <taxon>malvids</taxon>
        <taxon>Myrtales</taxon>
        <taxon>Lythraceae</taxon>
        <taxon>Trapa</taxon>
    </lineage>
</organism>
<dbReference type="PANTHER" id="PTHR35708">
    <property type="entry name" value="GB|AAD25831.1"/>
    <property type="match status" value="1"/>
</dbReference>
<feature type="compositionally biased region" description="Basic and acidic residues" evidence="1">
    <location>
        <begin position="63"/>
        <end position="81"/>
    </location>
</feature>
<proteinExistence type="predicted"/>
<keyword evidence="4" id="KW-1185">Reference proteome</keyword>
<evidence type="ECO:0000313" key="3">
    <source>
        <dbReference type="EMBL" id="KAK4750898.1"/>
    </source>
</evidence>
<gene>
    <name evidence="3" type="ORF">SAY87_004380</name>
</gene>
<name>A0AAN7JPV1_9MYRT</name>
<evidence type="ECO:0008006" key="5">
    <source>
        <dbReference type="Google" id="ProtNLM"/>
    </source>
</evidence>
<dbReference type="AlphaFoldDB" id="A0AAN7JPV1"/>
<accession>A0AAN7JPV1</accession>
<feature type="region of interest" description="Disordered" evidence="1">
    <location>
        <begin position="50"/>
        <end position="134"/>
    </location>
</feature>
<keyword evidence="2" id="KW-0472">Membrane</keyword>
<dbReference type="EMBL" id="JAXIOK010000017">
    <property type="protein sequence ID" value="KAK4750898.1"/>
    <property type="molecule type" value="Genomic_DNA"/>
</dbReference>
<sequence length="193" mass="20946">MKLGTASSNQMAWMTGLLLAADSSVLGLISIALTTLVLISSTFLLACPKERRSEQTQQDSEDSFSRPDNERSEVQKEDERGGGGGGDCNGQADDSMGSRSSPDSTSESECINPSWTGEDSEADWLPERSPDCSDEEEGLIEIAIPSGHHVVGGYRHNEDDGCMMMTVGEMNEEDNLIEIDISEGSIKHPRFRL</sequence>
<keyword evidence="2" id="KW-1133">Transmembrane helix</keyword>
<dbReference type="Proteomes" id="UP001345219">
    <property type="component" value="Chromosome 4"/>
</dbReference>
<evidence type="ECO:0000256" key="2">
    <source>
        <dbReference type="SAM" id="Phobius"/>
    </source>
</evidence>
<feature type="compositionally biased region" description="Low complexity" evidence="1">
    <location>
        <begin position="98"/>
        <end position="108"/>
    </location>
</feature>
<evidence type="ECO:0000313" key="4">
    <source>
        <dbReference type="Proteomes" id="UP001345219"/>
    </source>
</evidence>
<evidence type="ECO:0000256" key="1">
    <source>
        <dbReference type="SAM" id="MobiDB-lite"/>
    </source>
</evidence>